<protein>
    <submittedName>
        <fullName evidence="6">Chemotaxis protein</fullName>
    </submittedName>
</protein>
<dbReference type="EMBL" id="JAAOCD010000008">
    <property type="protein sequence ID" value="NHK99766.1"/>
    <property type="molecule type" value="Genomic_DNA"/>
</dbReference>
<keyword evidence="7" id="KW-1185">Reference proteome</keyword>
<evidence type="ECO:0000256" key="3">
    <source>
        <dbReference type="PROSITE-ProRule" id="PRU00284"/>
    </source>
</evidence>
<dbReference type="SMART" id="SM00283">
    <property type="entry name" value="MA"/>
    <property type="match status" value="1"/>
</dbReference>
<dbReference type="Gene3D" id="1.10.287.950">
    <property type="entry name" value="Methyl-accepting chemotaxis protein"/>
    <property type="match status" value="1"/>
</dbReference>
<dbReference type="RefSeq" id="WP_009858016.1">
    <property type="nucleotide sequence ID" value="NZ_JAAOCD010000008.1"/>
</dbReference>
<evidence type="ECO:0000259" key="5">
    <source>
        <dbReference type="PROSITE" id="PS50885"/>
    </source>
</evidence>
<dbReference type="InterPro" id="IPR051310">
    <property type="entry name" value="MCP_chemotaxis"/>
</dbReference>
<dbReference type="PANTHER" id="PTHR43531">
    <property type="entry name" value="PROTEIN ICFG"/>
    <property type="match status" value="1"/>
</dbReference>
<organism evidence="6 7">
    <name type="scientific">Rubrivivax benzoatilyticus</name>
    <dbReference type="NCBI Taxonomy" id="316997"/>
    <lineage>
        <taxon>Bacteria</taxon>
        <taxon>Pseudomonadati</taxon>
        <taxon>Pseudomonadota</taxon>
        <taxon>Betaproteobacteria</taxon>
        <taxon>Burkholderiales</taxon>
        <taxon>Sphaerotilaceae</taxon>
        <taxon>Rubrivivax</taxon>
    </lineage>
</organism>
<dbReference type="PANTHER" id="PTHR43531:SF14">
    <property type="entry name" value="METHYL-ACCEPTING CHEMOTAXIS PROTEIN I-RELATED"/>
    <property type="match status" value="1"/>
</dbReference>
<dbReference type="SUPFAM" id="SSF58104">
    <property type="entry name" value="Methyl-accepting chemotaxis protein (MCP) signaling domain"/>
    <property type="match status" value="1"/>
</dbReference>
<name>A0ABX0HZL0_9BURK</name>
<feature type="domain" description="HAMP" evidence="5">
    <location>
        <begin position="209"/>
        <end position="252"/>
    </location>
</feature>
<accession>A0ABX0HZL0</accession>
<evidence type="ECO:0000313" key="7">
    <source>
        <dbReference type="Proteomes" id="UP000802098"/>
    </source>
</evidence>
<evidence type="ECO:0000256" key="2">
    <source>
        <dbReference type="ARBA" id="ARBA00029447"/>
    </source>
</evidence>
<dbReference type="InterPro" id="IPR004090">
    <property type="entry name" value="Chemotax_Me-accpt_rcpt"/>
</dbReference>
<dbReference type="PROSITE" id="PS50111">
    <property type="entry name" value="CHEMOTAXIS_TRANSDUC_2"/>
    <property type="match status" value="1"/>
</dbReference>
<dbReference type="InterPro" id="IPR003660">
    <property type="entry name" value="HAMP_dom"/>
</dbReference>
<keyword evidence="3" id="KW-0807">Transducer</keyword>
<feature type="domain" description="Methyl-accepting transducer" evidence="4">
    <location>
        <begin position="257"/>
        <end position="486"/>
    </location>
</feature>
<keyword evidence="1" id="KW-0488">Methylation</keyword>
<comment type="similarity">
    <text evidence="2">Belongs to the methyl-accepting chemotaxis (MCP) protein family.</text>
</comment>
<dbReference type="PRINTS" id="PR00260">
    <property type="entry name" value="CHEMTRNSDUCR"/>
</dbReference>
<evidence type="ECO:0000256" key="1">
    <source>
        <dbReference type="ARBA" id="ARBA00022481"/>
    </source>
</evidence>
<dbReference type="PROSITE" id="PS50885">
    <property type="entry name" value="HAMP"/>
    <property type="match status" value="1"/>
</dbReference>
<dbReference type="Proteomes" id="UP000802098">
    <property type="component" value="Unassembled WGS sequence"/>
</dbReference>
<evidence type="ECO:0000259" key="4">
    <source>
        <dbReference type="PROSITE" id="PS50111"/>
    </source>
</evidence>
<dbReference type="Pfam" id="PF00015">
    <property type="entry name" value="MCPsignal"/>
    <property type="match status" value="1"/>
</dbReference>
<reference evidence="6 7" key="1">
    <citation type="submission" date="2020-03" db="EMBL/GenBank/DDBJ databases">
        <title>Rubrivivax benzoatilyticus JA2 (sequenced after 10 years sub-culturing).</title>
        <authorList>
            <person name="Gupta D."/>
            <person name="Chintalapati S."/>
            <person name="Chintalapati V.R."/>
        </authorList>
    </citation>
    <scope>NUCLEOTIDE SEQUENCE [LARGE SCALE GENOMIC DNA]</scope>
    <source>
        <strain evidence="6 7">JA2-Mal</strain>
    </source>
</reference>
<sequence length="509" mass="52400">MKFRTKIWALPMSAAAVFAVGLLLSWWVGTSTSASLLQLRDVDGPALERVLAVDRGVEQFRMTLQSAAAEGDADKLDEVKAIVARVHADFDALGALAGQAAAAGELKAAFDAYQAAALGATRAMLGQGEMGDQVTRMQAAQAALDKALKERTDAARAATTARQDEAARGTQNAVWLNLVTGLVVLGVLGGVSAVVVRSVWRDLGEEPIELKRLARSIADGDLRVRPVVAAGDTSSLNADLAAMALRLRDTVGTIRVATDSISTASDEIATGNQDLSQRTETTASNLQATASSVEQLTGSVHQSATAAQQADRLAHEAAEAARSGGGVVAQVVASMDEINAASRRMSDIIGVIDGIAFQTNILALNAAVEAARAGEQGRGFAVVASEVRSLAQRSAQAAREIKALITTSGEKLDGGTRLVQEAGAAMQQIVDGVQRVSAIIGEISAASSEQSGGIGQVNQAVAELDKMTQQNAALVEQSAAAAASMRQQAATLAQAVAVFQLGAADRAGA</sequence>
<dbReference type="InterPro" id="IPR004089">
    <property type="entry name" value="MCPsignal_dom"/>
</dbReference>
<proteinExistence type="inferred from homology"/>
<comment type="caution">
    <text evidence="6">The sequence shown here is derived from an EMBL/GenBank/DDBJ whole genome shotgun (WGS) entry which is preliminary data.</text>
</comment>
<gene>
    <name evidence="6" type="ORF">G7087_15390</name>
</gene>
<evidence type="ECO:0000313" key="6">
    <source>
        <dbReference type="EMBL" id="NHK99766.1"/>
    </source>
</evidence>